<dbReference type="EMBL" id="JANPWB010000011">
    <property type="protein sequence ID" value="KAJ1128820.1"/>
    <property type="molecule type" value="Genomic_DNA"/>
</dbReference>
<sequence>MMVLPGPLLATYTPHPAAANMAVAEVRRLYTELTAIYRRVVQFVMQTLNTNPARAAPAQPHAVTTGINLVTVHSIMGKVPANREETPFWLAQKINTLEAVFPHTGPQDKHRILTMRVIPTLAVGGRQGHRPREHRQQAGGAPTSILTAAV</sequence>
<gene>
    <name evidence="2" type="ORF">NDU88_007194</name>
</gene>
<keyword evidence="3" id="KW-1185">Reference proteome</keyword>
<dbReference type="Proteomes" id="UP001066276">
    <property type="component" value="Chromosome 7"/>
</dbReference>
<protein>
    <submittedName>
        <fullName evidence="2">Uncharacterized protein</fullName>
    </submittedName>
</protein>
<dbReference type="AlphaFoldDB" id="A0AAV7PL46"/>
<name>A0AAV7PL46_PLEWA</name>
<reference evidence="2" key="1">
    <citation type="journal article" date="2022" name="bioRxiv">
        <title>Sequencing and chromosome-scale assembly of the giantPleurodeles waltlgenome.</title>
        <authorList>
            <person name="Brown T."/>
            <person name="Elewa A."/>
            <person name="Iarovenko S."/>
            <person name="Subramanian E."/>
            <person name="Araus A.J."/>
            <person name="Petzold A."/>
            <person name="Susuki M."/>
            <person name="Suzuki K.-i.T."/>
            <person name="Hayashi T."/>
            <person name="Toyoda A."/>
            <person name="Oliveira C."/>
            <person name="Osipova E."/>
            <person name="Leigh N.D."/>
            <person name="Simon A."/>
            <person name="Yun M.H."/>
        </authorList>
    </citation>
    <scope>NUCLEOTIDE SEQUENCE</scope>
    <source>
        <strain evidence="2">20211129_DDA</strain>
        <tissue evidence="2">Liver</tissue>
    </source>
</reference>
<feature type="region of interest" description="Disordered" evidence="1">
    <location>
        <begin position="124"/>
        <end position="150"/>
    </location>
</feature>
<organism evidence="2 3">
    <name type="scientific">Pleurodeles waltl</name>
    <name type="common">Iberian ribbed newt</name>
    <dbReference type="NCBI Taxonomy" id="8319"/>
    <lineage>
        <taxon>Eukaryota</taxon>
        <taxon>Metazoa</taxon>
        <taxon>Chordata</taxon>
        <taxon>Craniata</taxon>
        <taxon>Vertebrata</taxon>
        <taxon>Euteleostomi</taxon>
        <taxon>Amphibia</taxon>
        <taxon>Batrachia</taxon>
        <taxon>Caudata</taxon>
        <taxon>Salamandroidea</taxon>
        <taxon>Salamandridae</taxon>
        <taxon>Pleurodelinae</taxon>
        <taxon>Pleurodeles</taxon>
    </lineage>
</organism>
<evidence type="ECO:0000313" key="3">
    <source>
        <dbReference type="Proteomes" id="UP001066276"/>
    </source>
</evidence>
<evidence type="ECO:0000313" key="2">
    <source>
        <dbReference type="EMBL" id="KAJ1128820.1"/>
    </source>
</evidence>
<comment type="caution">
    <text evidence="2">The sequence shown here is derived from an EMBL/GenBank/DDBJ whole genome shotgun (WGS) entry which is preliminary data.</text>
</comment>
<evidence type="ECO:0000256" key="1">
    <source>
        <dbReference type="SAM" id="MobiDB-lite"/>
    </source>
</evidence>
<accession>A0AAV7PL46</accession>
<proteinExistence type="predicted"/>